<dbReference type="Proteomes" id="UP000197717">
    <property type="component" value="Chromosome"/>
</dbReference>
<evidence type="ECO:0000256" key="1">
    <source>
        <dbReference type="ARBA" id="ARBA00023002"/>
    </source>
</evidence>
<protein>
    <recommendedName>
        <fullName evidence="4">TauD/TfdA-like domain-containing protein</fullName>
    </recommendedName>
</protein>
<dbReference type="InterPro" id="IPR042098">
    <property type="entry name" value="TauD-like_sf"/>
</dbReference>
<gene>
    <name evidence="2" type="ORF">CEW91_06305</name>
</gene>
<dbReference type="SUPFAM" id="SSF51197">
    <property type="entry name" value="Clavaminate synthase-like"/>
    <property type="match status" value="1"/>
</dbReference>
<proteinExistence type="predicted"/>
<reference evidence="2 3" key="1">
    <citation type="submission" date="2017-06" db="EMBL/GenBank/DDBJ databases">
        <title>Complete genome sequence of Idiomarina piscisalsi strain 10PY1A isolated from soil of Soudi Arabia.</title>
        <authorList>
            <person name="Kim M.-C."/>
            <person name="Jung B.K."/>
            <person name="Budiyanto F."/>
            <person name="Nzila A."/>
            <person name="Shin J.-H."/>
        </authorList>
    </citation>
    <scope>NUCLEOTIDE SEQUENCE [LARGE SCALE GENOMIC DNA]</scope>
    <source>
        <strain evidence="2 3">10PY1A</strain>
    </source>
</reference>
<keyword evidence="3" id="KW-1185">Reference proteome</keyword>
<organism evidence="2 3">
    <name type="scientific">Idiomarina piscisalsi</name>
    <dbReference type="NCBI Taxonomy" id="1096243"/>
    <lineage>
        <taxon>Bacteria</taxon>
        <taxon>Pseudomonadati</taxon>
        <taxon>Pseudomonadota</taxon>
        <taxon>Gammaproteobacteria</taxon>
        <taxon>Alteromonadales</taxon>
        <taxon>Idiomarinaceae</taxon>
        <taxon>Idiomarina</taxon>
    </lineage>
</organism>
<evidence type="ECO:0000313" key="3">
    <source>
        <dbReference type="Proteomes" id="UP000197717"/>
    </source>
</evidence>
<dbReference type="Gene3D" id="3.60.130.10">
    <property type="entry name" value="Clavaminate synthase-like"/>
    <property type="match status" value="1"/>
</dbReference>
<evidence type="ECO:0000313" key="2">
    <source>
        <dbReference type="EMBL" id="ASG65775.1"/>
    </source>
</evidence>
<evidence type="ECO:0008006" key="4">
    <source>
        <dbReference type="Google" id="ProtNLM"/>
    </source>
</evidence>
<sequence>MGINVSMSSVHLDVKQELSEKGFVFIPRWKLELSINELASNVGKVVKISDYLNHSMIPDVQKVTPKERESSIKSHYSGEFGLNAFPLHTDLAHWGKPPKYIMMRCINGNERVATKVLPLNIIWEILQDHGLRRAVVKTRGRRCCLLPLLFNTNEEQCIRWDSHFLEPVNESASVIRDLMLSKKVWDLAIDIKLKNFGDTLILNNHSHFHGRSKVSSDCVDRELERIYFN</sequence>
<name>A0ABN5APW4_9GAMM</name>
<accession>A0ABN5APW4</accession>
<keyword evidence="1" id="KW-0560">Oxidoreductase</keyword>
<dbReference type="EMBL" id="CP022133">
    <property type="protein sequence ID" value="ASG65775.1"/>
    <property type="molecule type" value="Genomic_DNA"/>
</dbReference>